<dbReference type="Pfam" id="PF12883">
    <property type="entry name" value="DUF3828"/>
    <property type="match status" value="1"/>
</dbReference>
<feature type="signal peptide" evidence="1">
    <location>
        <begin position="1"/>
        <end position="22"/>
    </location>
</feature>
<organism evidence="3 4">
    <name type="scientific">Phreatobacter cathodiphilus</name>
    <dbReference type="NCBI Taxonomy" id="1868589"/>
    <lineage>
        <taxon>Bacteria</taxon>
        <taxon>Pseudomonadati</taxon>
        <taxon>Pseudomonadota</taxon>
        <taxon>Alphaproteobacteria</taxon>
        <taxon>Hyphomicrobiales</taxon>
        <taxon>Phreatobacteraceae</taxon>
        <taxon>Phreatobacter</taxon>
    </lineage>
</organism>
<gene>
    <name evidence="3" type="ORF">C6569_11335</name>
</gene>
<dbReference type="AlphaFoldDB" id="A0A2S0NBS7"/>
<dbReference type="EMBL" id="CP027668">
    <property type="protein sequence ID" value="AVO45609.1"/>
    <property type="molecule type" value="Genomic_DNA"/>
</dbReference>
<sequence length="165" mass="18168">MILMNRRLVVAGLVLAAAPALAQPAPRPAQAPAPADPVAALRAFYAKPGRASVNPYLTPRLRRLYTEQQARSRRSGDVMPGLDFGFACGCQDSDDDYHTRNVYRLVSRDERKAKVAVTLKVFASQPETQVITFDMALENGRWLIDDVSGAGDPGWVLSQLLQMRE</sequence>
<evidence type="ECO:0000259" key="2">
    <source>
        <dbReference type="Pfam" id="PF12883"/>
    </source>
</evidence>
<accession>A0A2S0NBS7</accession>
<reference evidence="3 4" key="1">
    <citation type="submission" date="2018-03" db="EMBL/GenBank/DDBJ databases">
        <title>Genome sequencing of Phreatobacter sp.</title>
        <authorList>
            <person name="Kim S.-J."/>
            <person name="Heo J."/>
            <person name="Kwon S.-W."/>
        </authorList>
    </citation>
    <scope>NUCLEOTIDE SEQUENCE [LARGE SCALE GENOMIC DNA]</scope>
    <source>
        <strain evidence="3 4">S-12</strain>
    </source>
</reference>
<name>A0A2S0NBS7_9HYPH</name>
<feature type="domain" description="DUF3828" evidence="2">
    <location>
        <begin position="53"/>
        <end position="148"/>
    </location>
</feature>
<proteinExistence type="predicted"/>
<evidence type="ECO:0000313" key="3">
    <source>
        <dbReference type="EMBL" id="AVO45609.1"/>
    </source>
</evidence>
<evidence type="ECO:0000313" key="4">
    <source>
        <dbReference type="Proteomes" id="UP000237889"/>
    </source>
</evidence>
<protein>
    <recommendedName>
        <fullName evidence="2">DUF3828 domain-containing protein</fullName>
    </recommendedName>
</protein>
<dbReference type="RefSeq" id="WP_106748950.1">
    <property type="nucleotide sequence ID" value="NZ_CP027668.1"/>
</dbReference>
<feature type="chain" id="PRO_5015510414" description="DUF3828 domain-containing protein" evidence="1">
    <location>
        <begin position="23"/>
        <end position="165"/>
    </location>
</feature>
<dbReference type="KEGG" id="phr:C6569_11335"/>
<dbReference type="Proteomes" id="UP000237889">
    <property type="component" value="Chromosome"/>
</dbReference>
<evidence type="ECO:0000256" key="1">
    <source>
        <dbReference type="SAM" id="SignalP"/>
    </source>
</evidence>
<keyword evidence="1" id="KW-0732">Signal</keyword>
<dbReference type="OrthoDB" id="8480090at2"/>
<keyword evidence="4" id="KW-1185">Reference proteome</keyword>
<dbReference type="InterPro" id="IPR024289">
    <property type="entry name" value="DUF3828"/>
</dbReference>